<gene>
    <name evidence="4" type="ORF">GH754_14165</name>
</gene>
<keyword evidence="5" id="KW-1185">Reference proteome</keyword>
<dbReference type="SUPFAM" id="SSF46689">
    <property type="entry name" value="Homeodomain-like"/>
    <property type="match status" value="1"/>
</dbReference>
<dbReference type="SUPFAM" id="SSF48498">
    <property type="entry name" value="Tetracyclin repressor-like, C-terminal domain"/>
    <property type="match status" value="1"/>
</dbReference>
<dbReference type="PANTHER" id="PTHR30055">
    <property type="entry name" value="HTH-TYPE TRANSCRIPTIONAL REGULATOR RUTR"/>
    <property type="match status" value="1"/>
</dbReference>
<proteinExistence type="predicted"/>
<dbReference type="GO" id="GO:0006355">
    <property type="term" value="P:regulation of DNA-templated transcription"/>
    <property type="evidence" value="ECO:0007669"/>
    <property type="project" value="UniProtKB-ARBA"/>
</dbReference>
<keyword evidence="1 2" id="KW-0238">DNA-binding</keyword>
<evidence type="ECO:0000256" key="2">
    <source>
        <dbReference type="PROSITE-ProRule" id="PRU00335"/>
    </source>
</evidence>
<dbReference type="EMBL" id="WJNH01000009">
    <property type="protein sequence ID" value="MRG87438.1"/>
    <property type="molecule type" value="Genomic_DNA"/>
</dbReference>
<dbReference type="PRINTS" id="PR00455">
    <property type="entry name" value="HTHTETR"/>
</dbReference>
<protein>
    <submittedName>
        <fullName evidence="4">TetR family transcriptional regulator</fullName>
    </submittedName>
</protein>
<evidence type="ECO:0000313" key="5">
    <source>
        <dbReference type="Proteomes" id="UP000480185"/>
    </source>
</evidence>
<dbReference type="InterPro" id="IPR050109">
    <property type="entry name" value="HTH-type_TetR-like_transc_reg"/>
</dbReference>
<dbReference type="InterPro" id="IPR001647">
    <property type="entry name" value="HTH_TetR"/>
</dbReference>
<dbReference type="Pfam" id="PF00440">
    <property type="entry name" value="TetR_N"/>
    <property type="match status" value="1"/>
</dbReference>
<sequence>MEQQNFIHELMDATDQKLTPKQAQIIQAAIEIFAEKGYAATSTSEIAKRAGVAEGTIFRHYKTKKDLLISIVSPAITRFVVPFFAEKFVQDVFDQDEIEEIEPLLKNLISNRYQFVKNNVPLLRIMLQEMAFHPELQEQYKRVFVSKVLPRFKQVVDQLRGARQIGDIPTETVLRLTMTTIIGFLITRFIVMPDYPWDDETEIEYTIQFIRNGLKGI</sequence>
<organism evidence="4 5">
    <name type="scientific">Salinibacillus xinjiangensis</name>
    <dbReference type="NCBI Taxonomy" id="1229268"/>
    <lineage>
        <taxon>Bacteria</taxon>
        <taxon>Bacillati</taxon>
        <taxon>Bacillota</taxon>
        <taxon>Bacilli</taxon>
        <taxon>Bacillales</taxon>
        <taxon>Bacillaceae</taxon>
        <taxon>Salinibacillus</taxon>
    </lineage>
</organism>
<dbReference type="InterPro" id="IPR009057">
    <property type="entry name" value="Homeodomain-like_sf"/>
</dbReference>
<feature type="domain" description="HTH tetR-type" evidence="3">
    <location>
        <begin position="19"/>
        <end position="79"/>
    </location>
</feature>
<comment type="caution">
    <text evidence="4">The sequence shown here is derived from an EMBL/GenBank/DDBJ whole genome shotgun (WGS) entry which is preliminary data.</text>
</comment>
<dbReference type="GO" id="GO:0003677">
    <property type="term" value="F:DNA binding"/>
    <property type="evidence" value="ECO:0007669"/>
    <property type="project" value="UniProtKB-UniRule"/>
</dbReference>
<dbReference type="PANTHER" id="PTHR30055:SF222">
    <property type="entry name" value="REGULATORY PROTEIN"/>
    <property type="match status" value="1"/>
</dbReference>
<reference evidence="4 5" key="1">
    <citation type="submission" date="2019-11" db="EMBL/GenBank/DDBJ databases">
        <authorList>
            <person name="Li J."/>
        </authorList>
    </citation>
    <scope>NUCLEOTIDE SEQUENCE [LARGE SCALE GENOMIC DNA]</scope>
    <source>
        <strain evidence="4 5">J4</strain>
    </source>
</reference>
<dbReference type="RefSeq" id="WP_323742029.1">
    <property type="nucleotide sequence ID" value="NZ_WJNH01000009.1"/>
</dbReference>
<feature type="DNA-binding region" description="H-T-H motif" evidence="2">
    <location>
        <begin position="42"/>
        <end position="61"/>
    </location>
</feature>
<accession>A0A6G1X9H4</accession>
<name>A0A6G1X9H4_9BACI</name>
<dbReference type="InterPro" id="IPR036271">
    <property type="entry name" value="Tet_transcr_reg_TetR-rel_C_sf"/>
</dbReference>
<evidence type="ECO:0000256" key="1">
    <source>
        <dbReference type="ARBA" id="ARBA00023125"/>
    </source>
</evidence>
<dbReference type="Gene3D" id="1.10.357.10">
    <property type="entry name" value="Tetracycline Repressor, domain 2"/>
    <property type="match status" value="1"/>
</dbReference>
<dbReference type="AlphaFoldDB" id="A0A6G1X9H4"/>
<dbReference type="Proteomes" id="UP000480185">
    <property type="component" value="Unassembled WGS sequence"/>
</dbReference>
<evidence type="ECO:0000259" key="3">
    <source>
        <dbReference type="PROSITE" id="PS50977"/>
    </source>
</evidence>
<dbReference type="PROSITE" id="PS50977">
    <property type="entry name" value="HTH_TETR_2"/>
    <property type="match status" value="1"/>
</dbReference>
<evidence type="ECO:0000313" key="4">
    <source>
        <dbReference type="EMBL" id="MRG87438.1"/>
    </source>
</evidence>